<dbReference type="SUPFAM" id="SSF55729">
    <property type="entry name" value="Acyl-CoA N-acyltransferases (Nat)"/>
    <property type="match status" value="1"/>
</dbReference>
<dbReference type="OrthoDB" id="5414373at2"/>
<sequence>MPAYDFALKYIFFWANMLLMTGELGISARRVCGADELRRVYALRYQVYCNEWGFERPEDHPGGIETDQFDPHSMHFIETFADDRLIGTVRIILDSPAGFPIESHCKLDIDLKNFDRRRMGEISRLAISKEVRRRSEDSIIYESVPGSMTLEQTAGDRRRRQLFIMNLYKCIYAESKRLGITHWLAVMAKGLHLILKRAGIVFCPIGAEVYYHGQRTPYIGVISEMEEQVAKTNPEFLRELSEGL</sequence>
<dbReference type="InterPro" id="IPR022484">
    <property type="entry name" value="PEP-CTERM/exosrtase_acylTfrase"/>
</dbReference>
<gene>
    <name evidence="1" type="ORF">NBG4_10027</name>
</gene>
<name>A0A2U3QDL0_9BACT</name>
<dbReference type="EMBL" id="OUUY01000001">
    <property type="protein sequence ID" value="SPP99493.1"/>
    <property type="molecule type" value="Genomic_DNA"/>
</dbReference>
<dbReference type="Gene3D" id="3.40.630.30">
    <property type="match status" value="1"/>
</dbReference>
<accession>A0A2U3QDL0</accession>
<proteinExistence type="predicted"/>
<keyword evidence="2" id="KW-1185">Reference proteome</keyword>
<dbReference type="AlphaFoldDB" id="A0A2U3QDL0"/>
<dbReference type="Proteomes" id="UP000245125">
    <property type="component" value="Unassembled WGS sequence"/>
</dbReference>
<reference evidence="2" key="1">
    <citation type="submission" date="2018-03" db="EMBL/GenBank/DDBJ databases">
        <authorList>
            <person name="Zecchin S."/>
        </authorList>
    </citation>
    <scope>NUCLEOTIDE SEQUENCE [LARGE SCALE GENOMIC DNA]</scope>
</reference>
<dbReference type="NCBIfam" id="TIGR03694">
    <property type="entry name" value="exosort_acyl"/>
    <property type="match status" value="1"/>
</dbReference>
<organism evidence="1 2">
    <name type="scientific">Candidatus Sulfobium mesophilum</name>
    <dbReference type="NCBI Taxonomy" id="2016548"/>
    <lineage>
        <taxon>Bacteria</taxon>
        <taxon>Pseudomonadati</taxon>
        <taxon>Nitrospirota</taxon>
        <taxon>Nitrospiria</taxon>
        <taxon>Nitrospirales</taxon>
        <taxon>Nitrospiraceae</taxon>
        <taxon>Candidatus Sulfobium</taxon>
    </lineage>
</organism>
<evidence type="ECO:0000313" key="2">
    <source>
        <dbReference type="Proteomes" id="UP000245125"/>
    </source>
</evidence>
<evidence type="ECO:0000313" key="1">
    <source>
        <dbReference type="EMBL" id="SPP99493.1"/>
    </source>
</evidence>
<protein>
    <submittedName>
        <fullName evidence="1">Putative long-chain N-acyl amino acid synthase</fullName>
    </submittedName>
</protein>
<dbReference type="InterPro" id="IPR016181">
    <property type="entry name" value="Acyl_CoA_acyltransferase"/>
</dbReference>
<dbReference type="Pfam" id="PF13444">
    <property type="entry name" value="Acetyltransf_5"/>
    <property type="match status" value="1"/>
</dbReference>